<dbReference type="Proteomes" id="UP001207337">
    <property type="component" value="Unassembled WGS sequence"/>
</dbReference>
<evidence type="ECO:0000313" key="3">
    <source>
        <dbReference type="Proteomes" id="UP001207337"/>
    </source>
</evidence>
<dbReference type="EMBL" id="JAJNDC010000002">
    <property type="protein sequence ID" value="MCW9713257.1"/>
    <property type="molecule type" value="Genomic_DNA"/>
</dbReference>
<dbReference type="RefSeq" id="WP_265789797.1">
    <property type="nucleotide sequence ID" value="NZ_BAABRS010000002.1"/>
</dbReference>
<keyword evidence="3" id="KW-1185">Reference proteome</keyword>
<evidence type="ECO:0000313" key="2">
    <source>
        <dbReference type="EMBL" id="MCW9713257.1"/>
    </source>
</evidence>
<sequence>MQYSYSWYIHQFEESKEQANQFLHSIDNTYFLRRPNQDQWCVAECYDHLIKFGNIYLDNLSEQLSTAQQAGELPPTFPPRWLWKKVADFFEPPYTLKLSTISSMQPDIIQAEYTKADLLNKYIELQDRYINQLKHSKDKAIHLNEMWIPHPIMSFLKLSASEYYLLAAAHQRRHQWQAEQILDTLKNS</sequence>
<proteinExistence type="predicted"/>
<dbReference type="Pfam" id="PF12867">
    <property type="entry name" value="DinB_2"/>
    <property type="match status" value="1"/>
</dbReference>
<organism evidence="2 3">
    <name type="scientific">Fodinibius salicampi</name>
    <dbReference type="NCBI Taxonomy" id="1920655"/>
    <lineage>
        <taxon>Bacteria</taxon>
        <taxon>Pseudomonadati</taxon>
        <taxon>Balneolota</taxon>
        <taxon>Balneolia</taxon>
        <taxon>Balneolales</taxon>
        <taxon>Balneolaceae</taxon>
        <taxon>Fodinibius</taxon>
    </lineage>
</organism>
<comment type="caution">
    <text evidence="2">The sequence shown here is derived from an EMBL/GenBank/DDBJ whole genome shotgun (WGS) entry which is preliminary data.</text>
</comment>
<reference evidence="2 3" key="1">
    <citation type="submission" date="2021-11" db="EMBL/GenBank/DDBJ databases">
        <title>Aliifidinibius sp. nov., a new bacterium isolated from saline soil.</title>
        <authorList>
            <person name="Galisteo C."/>
            <person name="De La Haba R."/>
            <person name="Sanchez-Porro C."/>
            <person name="Ventosa A."/>
        </authorList>
    </citation>
    <scope>NUCLEOTIDE SEQUENCE [LARGE SCALE GENOMIC DNA]</scope>
    <source>
        <strain evidence="2 3">KACC 190600</strain>
    </source>
</reference>
<dbReference type="Gene3D" id="1.20.120.450">
    <property type="entry name" value="dinb family like domain"/>
    <property type="match status" value="1"/>
</dbReference>
<gene>
    <name evidence="2" type="ORF">LQ318_10100</name>
</gene>
<dbReference type="InterPro" id="IPR024775">
    <property type="entry name" value="DinB-like"/>
</dbReference>
<evidence type="ECO:0000259" key="1">
    <source>
        <dbReference type="Pfam" id="PF12867"/>
    </source>
</evidence>
<dbReference type="SUPFAM" id="SSF109854">
    <property type="entry name" value="DinB/YfiT-like putative metalloenzymes"/>
    <property type="match status" value="1"/>
</dbReference>
<accession>A0ABT3PZF0</accession>
<protein>
    <submittedName>
        <fullName evidence="2">DinB family protein</fullName>
    </submittedName>
</protein>
<dbReference type="InterPro" id="IPR034660">
    <property type="entry name" value="DinB/YfiT-like"/>
</dbReference>
<name>A0ABT3PZF0_9BACT</name>
<feature type="domain" description="DinB-like" evidence="1">
    <location>
        <begin position="11"/>
        <end position="178"/>
    </location>
</feature>